<evidence type="ECO:0000313" key="2">
    <source>
        <dbReference type="Proteomes" id="UP001396334"/>
    </source>
</evidence>
<reference evidence="1 2" key="1">
    <citation type="journal article" date="2024" name="G3 (Bethesda)">
        <title>Genome assembly of Hibiscus sabdariffa L. provides insights into metabolisms of medicinal natural products.</title>
        <authorList>
            <person name="Kim T."/>
        </authorList>
    </citation>
    <scope>NUCLEOTIDE SEQUENCE [LARGE SCALE GENOMIC DNA]</scope>
    <source>
        <strain evidence="1">TK-2024</strain>
        <tissue evidence="1">Old leaves</tissue>
    </source>
</reference>
<proteinExistence type="predicted"/>
<keyword evidence="2" id="KW-1185">Reference proteome</keyword>
<sequence>MSKIVRGLGSYGRLVFEYVADTTLRPAMVADMVTSTGHWDWDLLKELLPETVLDYMAETSPPLAHLGDDMPG</sequence>
<evidence type="ECO:0000313" key="1">
    <source>
        <dbReference type="EMBL" id="KAK8977929.1"/>
    </source>
</evidence>
<dbReference type="Proteomes" id="UP001396334">
    <property type="component" value="Unassembled WGS sequence"/>
</dbReference>
<dbReference type="EMBL" id="JBBPBN010000115">
    <property type="protein sequence ID" value="KAK8977929.1"/>
    <property type="molecule type" value="Genomic_DNA"/>
</dbReference>
<protein>
    <submittedName>
        <fullName evidence="1">Uncharacterized protein</fullName>
    </submittedName>
</protein>
<gene>
    <name evidence="1" type="ORF">V6N11_059558</name>
</gene>
<comment type="caution">
    <text evidence="1">The sequence shown here is derived from an EMBL/GenBank/DDBJ whole genome shotgun (WGS) entry which is preliminary data.</text>
</comment>
<organism evidence="1 2">
    <name type="scientific">Hibiscus sabdariffa</name>
    <name type="common">roselle</name>
    <dbReference type="NCBI Taxonomy" id="183260"/>
    <lineage>
        <taxon>Eukaryota</taxon>
        <taxon>Viridiplantae</taxon>
        <taxon>Streptophyta</taxon>
        <taxon>Embryophyta</taxon>
        <taxon>Tracheophyta</taxon>
        <taxon>Spermatophyta</taxon>
        <taxon>Magnoliopsida</taxon>
        <taxon>eudicotyledons</taxon>
        <taxon>Gunneridae</taxon>
        <taxon>Pentapetalae</taxon>
        <taxon>rosids</taxon>
        <taxon>malvids</taxon>
        <taxon>Malvales</taxon>
        <taxon>Malvaceae</taxon>
        <taxon>Malvoideae</taxon>
        <taxon>Hibiscus</taxon>
    </lineage>
</organism>
<name>A0ABR2NP31_9ROSI</name>
<accession>A0ABR2NP31</accession>